<feature type="domain" description="NAD-glutamate dehydrogenase ACT3" evidence="5">
    <location>
        <begin position="540"/>
        <end position="610"/>
    </location>
</feature>
<proteinExistence type="predicted"/>
<accession>A0ABN0C2H1</accession>
<evidence type="ECO:0000259" key="2">
    <source>
        <dbReference type="Pfam" id="PF21074"/>
    </source>
</evidence>
<feature type="domain" description="NAD-glutamate dehydrogenase N-terminal ACT1" evidence="3">
    <location>
        <begin position="103"/>
        <end position="189"/>
    </location>
</feature>
<dbReference type="InterPro" id="IPR049059">
    <property type="entry name" value="NAD_Glu_DH_HM1"/>
</dbReference>
<dbReference type="Pfam" id="PF21077">
    <property type="entry name" value="GDH_ACT3"/>
    <property type="match status" value="1"/>
</dbReference>
<sequence length="1582" mass="174260">MMPDDYVTSHTKLVHAKALTLVEFLMRATWRWPLNHDEGDLIVSEMDKVIPALVAAVQQQHATEDHYREEVIRQAMEHQVQLALQPGPVRVDVIVDPPWSDGQINSVQVVMDDRPFLVDTVVSCLLKHGWRVDEDVRHPIIGVKRERDTIESVEMAGRRGYVPESWIHIDATAPLGIDTEQAAEQLRDDLGACLDQVVRATDDWGAMHEAMLRTAELVSASQGPADDRDSSRELLEWLADDHFMYLSYQEFAVDGEMMTSVAGTRLGIAEDGPRFDAIVHSDDNATVIVTKDSVRSAVQRNGYRDYIGVRIRDEHGAVVSEHRFLGLLGSAAYTESVAHIPVLRAKASRILALSGYRADSHGGKAVIRTIAEFPRDDLFEASAEELVPLIMAIVDLREKQRLRALVRRGPWGRFFYLLVFIPADRFDASTVGVVEGIVAQRTGAVDVDSTTVMGESSLVRITVTAKVADGEILPPIDDEELQAELADATSNWDDEFIALANAIPSNRRGVDFGPEYKQEFTAKQGILDLELLNGLVEDDLGLVMYRPDDPADPSNLRLKIFNQQAPMTLSQVMPHLSSLGVQIVDEHPHRIILRGREVWLFDLGLQTPGELWKDAGRHRFTEAFAAAWRGECESDTFTGLVTEAGLPWSQVAMLRCIARYLRQVGSPFSQTYMARALRANPNLARDLVRIVEAKFDPTAFNDGVDAGSQRLAKVEELSESFLADLEEVASPDHDRILRMMHAVIKAMIRTNWWQSGRRALAFKIRPTDLDFAPAPRPKFEIFVNSPRVSGTHLRFGAVARGGLRWSDRPEDFRTEVLGLVKAQMVKNSVIVPAGAKGGFVPAHLPDATTNRGGWAEEGKECYRIFVSSLLSLTDNVVEGEVVAPENVVRHDGDDPYLVVAADKGTATFSDIANAIAAEHGFWLGDAFASGGSHGYDHKAMGITARGAWESVTRHLADLGIDQAADDFTCVGIGDMSGDVFGNGMLLSKHIKLVAAFNHRHVFVDPSPDPETSWRERRRLFDLPRSNWGDYDSSLISEGGGVWDRTLKSIPISPQMHQVLGIDASVRRMTPDDLISAILRAPVDLLWNGGIGTYVRATSETDAQVGDRANDPVRITAKEVRAKAAGEGGNLGWTQSGRIEYARNGGRINTDFIDNSAGVDTSDHEVNIKILLDAEVGAGRISEKERDELLPAMADDVAALVLRHNRAQNLALANALSPSGPTAGVLEAWMCQLEESGHLDRAVDTMPSTTEMNRKMAAGERLVSPELCTVLAWTKIALCDAVLATNLPEDPFVADRLVGYFPPLLRERFAEQMPAHRLHREIITTEAVNRFVDSQGITAYYQLHLQTGADIAQVIRCQLAARSVFGLGRVETDLTHLGLDAVRTAKIRLALRDLAMGATRWFLNHGGADDIAGTIETYRPGIAKLVEKLSELLLGDNADAWQEKVDEVTELGLDRSDAAVVAACDWGSVLLSVVEISEEGHPLDEVADAYLTLARRVDMIRLTRLVEQLPQDRPTDARVRASLREDLLQVMSDATRRALKHGTDNVLVDGGRIVEAIATNPDLAHCVVMVSDLRSAVGQEATF</sequence>
<evidence type="ECO:0000313" key="6">
    <source>
        <dbReference type="EMBL" id="EFS91353.1"/>
    </source>
</evidence>
<dbReference type="PANTHER" id="PTHR43403:SF1">
    <property type="entry name" value="NAD-SPECIFIC GLUTAMATE DEHYDROGENASE"/>
    <property type="match status" value="1"/>
</dbReference>
<dbReference type="Pfam" id="PF21076">
    <property type="entry name" value="GDH_ACT2"/>
    <property type="match status" value="1"/>
</dbReference>
<dbReference type="Pfam" id="PF21074">
    <property type="entry name" value="GDH_C"/>
    <property type="match status" value="1"/>
</dbReference>
<dbReference type="PANTHER" id="PTHR43403">
    <property type="entry name" value="NAD-SPECIFIC GLUTAMATE DEHYDROGENASE"/>
    <property type="match status" value="1"/>
</dbReference>
<comment type="caution">
    <text evidence="6">The sequence shown here is derived from an EMBL/GenBank/DDBJ whole genome shotgun (WGS) entry which is preliminary data.</text>
</comment>
<keyword evidence="7" id="KW-1185">Reference proteome</keyword>
<dbReference type="Pfam" id="PF21075">
    <property type="entry name" value="GDH_ACT1"/>
    <property type="match status" value="1"/>
</dbReference>
<dbReference type="Pfam" id="PF21078">
    <property type="entry name" value="GDH_HM3"/>
    <property type="match status" value="1"/>
</dbReference>
<dbReference type="InterPro" id="IPR049064">
    <property type="entry name" value="NAD_Glu_DH_ACT3"/>
</dbReference>
<dbReference type="Proteomes" id="UP000003179">
    <property type="component" value="Unassembled WGS sequence"/>
</dbReference>
<evidence type="ECO:0000259" key="1">
    <source>
        <dbReference type="Pfam" id="PF05088"/>
    </source>
</evidence>
<organism evidence="6 7">
    <name type="scientific">Cutibacterium modestum HL044PA1</name>
    <dbReference type="NCBI Taxonomy" id="765109"/>
    <lineage>
        <taxon>Bacteria</taxon>
        <taxon>Bacillati</taxon>
        <taxon>Actinomycetota</taxon>
        <taxon>Actinomycetes</taxon>
        <taxon>Propionibacteriales</taxon>
        <taxon>Propionibacteriaceae</taxon>
        <taxon>Cutibacterium</taxon>
        <taxon>Cutibacterium modestum</taxon>
    </lineage>
</organism>
<dbReference type="Pfam" id="PF21073">
    <property type="entry name" value="GDH_HM1"/>
    <property type="match status" value="1"/>
</dbReference>
<dbReference type="InterPro" id="IPR028971">
    <property type="entry name" value="NAD-GDH_cat"/>
</dbReference>
<dbReference type="InterPro" id="IPR049056">
    <property type="entry name" value="NAD_Glu_DH_HM3"/>
</dbReference>
<gene>
    <name evidence="6" type="ORF">HMPREF9607_02646</name>
</gene>
<dbReference type="InterPro" id="IPR036291">
    <property type="entry name" value="NAD(P)-bd_dom_sf"/>
</dbReference>
<evidence type="ECO:0000259" key="3">
    <source>
        <dbReference type="Pfam" id="PF21075"/>
    </source>
</evidence>
<dbReference type="InterPro" id="IPR024727">
    <property type="entry name" value="NAD_Glu_DH_N_ACT1"/>
</dbReference>
<dbReference type="InterPro" id="IPR049062">
    <property type="entry name" value="NAD_Glu_DH_ACT2"/>
</dbReference>
<evidence type="ECO:0000259" key="4">
    <source>
        <dbReference type="Pfam" id="PF21076"/>
    </source>
</evidence>
<dbReference type="InterPro" id="IPR046346">
    <property type="entry name" value="Aminoacid_DH-like_N_sf"/>
</dbReference>
<dbReference type="InterPro" id="IPR007780">
    <property type="entry name" value="NAD_Glu_DH_bac"/>
</dbReference>
<dbReference type="EMBL" id="ADZU01000041">
    <property type="protein sequence ID" value="EFS91353.1"/>
    <property type="molecule type" value="Genomic_DNA"/>
</dbReference>
<feature type="domain" description="NAD-specific glutamate dehydrogenase C-terminal" evidence="2">
    <location>
        <begin position="1258"/>
        <end position="1544"/>
    </location>
</feature>
<evidence type="ECO:0000259" key="5">
    <source>
        <dbReference type="Pfam" id="PF21077"/>
    </source>
</evidence>
<dbReference type="SUPFAM" id="SSF51735">
    <property type="entry name" value="NAD(P)-binding Rossmann-fold domains"/>
    <property type="match status" value="1"/>
</dbReference>
<evidence type="ECO:0000313" key="7">
    <source>
        <dbReference type="Proteomes" id="UP000003179"/>
    </source>
</evidence>
<protein>
    <submittedName>
        <fullName evidence="6">Bacterial NAD-glutamate dehydrogenase</fullName>
    </submittedName>
</protein>
<reference evidence="6" key="1">
    <citation type="submission" date="2010-08" db="EMBL/GenBank/DDBJ databases">
        <authorList>
            <person name="Weinstock G."/>
            <person name="Sodergren E."/>
            <person name="Clifton S."/>
            <person name="Fulton L."/>
            <person name="Fulton B."/>
            <person name="Courtney L."/>
            <person name="Fronick C."/>
            <person name="Harrison M."/>
            <person name="Strong C."/>
            <person name="Farmer C."/>
            <person name="Delahaunty K."/>
            <person name="Markovic C."/>
            <person name="Hall O."/>
            <person name="Minx P."/>
            <person name="Tomlinson C."/>
            <person name="Mitreva M."/>
            <person name="Hou S."/>
            <person name="Chen J."/>
            <person name="Wollam A."/>
            <person name="Pepin K.H."/>
            <person name="Johnson M."/>
            <person name="Bhonagiri V."/>
            <person name="Zhang X."/>
            <person name="Suruliraj S."/>
            <person name="Warren W."/>
            <person name="Chinwalla A."/>
            <person name="Mardis E.R."/>
            <person name="Wilson R.K."/>
        </authorList>
    </citation>
    <scope>NUCLEOTIDE SEQUENCE [LARGE SCALE GENOMIC DNA]</scope>
    <source>
        <strain evidence="6">HL044PA1</strain>
    </source>
</reference>
<name>A0ABN0C2H1_9ACTN</name>
<dbReference type="SUPFAM" id="SSF53223">
    <property type="entry name" value="Aminoacid dehydrogenase-like, N-terminal domain"/>
    <property type="match status" value="1"/>
</dbReference>
<dbReference type="InterPro" id="IPR048381">
    <property type="entry name" value="GDH_C"/>
</dbReference>
<feature type="domain" description="NAD-glutamate dehydrogenase catalytic" evidence="1">
    <location>
        <begin position="723"/>
        <end position="1213"/>
    </location>
</feature>
<dbReference type="Pfam" id="PF05088">
    <property type="entry name" value="Bac_GDH_CD"/>
    <property type="match status" value="1"/>
</dbReference>
<feature type="domain" description="NAD-glutamate dehydrogenase ACT2" evidence="4">
    <location>
        <begin position="403"/>
        <end position="493"/>
    </location>
</feature>
<dbReference type="PIRSF" id="PIRSF036761">
    <property type="entry name" value="GDH_Mll4104"/>
    <property type="match status" value="1"/>
</dbReference>